<keyword evidence="10 14" id="KW-0472">Membrane</keyword>
<organism evidence="15 16">
    <name type="scientific">Letharia columbiana</name>
    <dbReference type="NCBI Taxonomy" id="112416"/>
    <lineage>
        <taxon>Eukaryota</taxon>
        <taxon>Fungi</taxon>
        <taxon>Dikarya</taxon>
        <taxon>Ascomycota</taxon>
        <taxon>Pezizomycotina</taxon>
        <taxon>Lecanoromycetes</taxon>
        <taxon>OSLEUM clade</taxon>
        <taxon>Lecanoromycetidae</taxon>
        <taxon>Lecanorales</taxon>
        <taxon>Lecanorineae</taxon>
        <taxon>Parmeliaceae</taxon>
        <taxon>Letharia</taxon>
    </lineage>
</organism>
<evidence type="ECO:0000313" key="15">
    <source>
        <dbReference type="EMBL" id="KAF6234062.1"/>
    </source>
</evidence>
<dbReference type="UniPathway" id="UPA00378"/>
<comment type="function">
    <text evidence="11 14">Dol-P-Man:Man(5)GlcNAc(2)-PP-Dol alpha-1,3-mannosyltransferase that operates in the biosynthetic pathway of dolichol-linked oligosaccharides, the glycan precursors employed in protein asparagine (N)-glycosylation. The assembly of dolichol-linked oligosaccharides begins on the cytosolic side of the endoplasmic reticulum membrane and finishes in its lumen. The sequential addition of sugars to dolichol pyrophosphate produces dolichol-linked oligosaccharides containing fourteen sugars, including two GlcNAcs, nine mannoses and three glucoses. Once assembled, the oligosaccharide is transferred from the lipid to nascent proteins by oligosaccharyltransferases. In the lumen of the endoplasmic reticulum, adds the first dolichyl beta-D-mannosyl phosphate derived mannose in an alpha-1,3 linkage to Man(5)GlcNAc(2)-PP-dolichol to produce Man(6)GlcNAc(2)-PP-dolichol.</text>
</comment>
<evidence type="ECO:0000256" key="13">
    <source>
        <dbReference type="ARBA" id="ARBA00093457"/>
    </source>
</evidence>
<dbReference type="GO" id="GO:0052925">
    <property type="term" value="F:dol-P-Man:Man(5)GlcNAc(2)-PP-Dol alpha-1,3-mannosyltransferase activity"/>
    <property type="evidence" value="ECO:0007669"/>
    <property type="project" value="UniProtKB-EC"/>
</dbReference>
<evidence type="ECO:0000256" key="3">
    <source>
        <dbReference type="ARBA" id="ARBA00011964"/>
    </source>
</evidence>
<dbReference type="AlphaFoldDB" id="A0A8H6FSU0"/>
<feature type="transmembrane region" description="Helical" evidence="14">
    <location>
        <begin position="262"/>
        <end position="282"/>
    </location>
</feature>
<comment type="pathway">
    <text evidence="2 14">Protein modification; protein glycosylation.</text>
</comment>
<sequence length="423" mass="47829">MDLYHQAIDLASNPKHTRWLSPLLLLADAVFCALIIWKIPYTEIDWRAYIQQVEQYRNGERDYTLIKGDTGPLVYPAAHLFIYNALYLITDKGADIFIAQCTFAVVYLGAVSMAMACYRMAKAPPYIFPLLILSKRLHSLFLLRLFNDCFAILALFTAIYFYQRRIWTVGSVVYSFGVGIKMSVLLAAPAVGLILLQALPFNRAMNAVFLMAQIQITLAFPFLPANAKGYLARSFELTRQFLFKWTVNWRFVGEERFLSREFAITLIAVHLALLSTFVLTRWTRPSGLSIPALISTAIKPLPPKAQQLMSINVSPSFIMTSILNSMAIGMLCARSLHYQFYAYIAWSTPFLLWKAGLHPIFIYAVWGAQEWGWNVYPSTDASSIMVVGCLVVQVLSVWWGTRDDLADVASPADIAGEEKEHDE</sequence>
<comment type="catalytic activity">
    <reaction evidence="12 14">
        <text>an alpha-D-Man-(1-&gt;2)-alpha-D-Man-(1-&gt;2)-alpha-D-Man-(1-&gt;3)-[alpha-D-Man-(1-&gt;6)]-beta-D-Man-(1-&gt;4)-beta-D-GlcNAc-(1-&gt;4)-alpha-D-GlcNAc-diphospho-di-trans,poly-cis-dolichol + a di-trans,poly-cis-dolichyl beta-D-mannosyl phosphate = an alpha-D-Man-(1-&gt;2)-alpha-D-Man-(1-&gt;2)-alpha-D-Man-(1-&gt;3)-[alpha-D-Man-(1-&gt;3)-alpha-D-Man-(1-&gt;6)]-beta-D-Man-(1-&gt;4)-beta-D-GlcNAc-(1-&gt;4)-alpha-D-GlcNAc-diphospho-di-trans,poly-cis-dolichol + a di-trans,poly-cis-dolichyl phosphate + H(+)</text>
        <dbReference type="Rhea" id="RHEA:29527"/>
        <dbReference type="Rhea" id="RHEA-COMP:19498"/>
        <dbReference type="Rhea" id="RHEA-COMP:19501"/>
        <dbReference type="Rhea" id="RHEA-COMP:19516"/>
        <dbReference type="Rhea" id="RHEA-COMP:19517"/>
        <dbReference type="ChEBI" id="CHEBI:15378"/>
        <dbReference type="ChEBI" id="CHEBI:57683"/>
        <dbReference type="ChEBI" id="CHEBI:58211"/>
        <dbReference type="ChEBI" id="CHEBI:132515"/>
        <dbReference type="ChEBI" id="CHEBI:132516"/>
        <dbReference type="EC" id="2.4.1.258"/>
    </reaction>
    <physiologicalReaction direction="left-to-right" evidence="12 14">
        <dbReference type="Rhea" id="RHEA:29528"/>
    </physiologicalReaction>
</comment>
<dbReference type="GO" id="GO:0005789">
    <property type="term" value="C:endoplasmic reticulum membrane"/>
    <property type="evidence" value="ECO:0007669"/>
    <property type="project" value="UniProtKB-SubCell"/>
</dbReference>
<evidence type="ECO:0000256" key="1">
    <source>
        <dbReference type="ARBA" id="ARBA00004477"/>
    </source>
</evidence>
<feature type="transmembrane region" description="Helical" evidence="14">
    <location>
        <begin position="340"/>
        <end position="366"/>
    </location>
</feature>
<dbReference type="GeneID" id="59289548"/>
<feature type="transmembrane region" description="Helical" evidence="14">
    <location>
        <begin position="174"/>
        <end position="198"/>
    </location>
</feature>
<dbReference type="Proteomes" id="UP000578531">
    <property type="component" value="Unassembled WGS sequence"/>
</dbReference>
<gene>
    <name evidence="15" type="ORF">HO173_007892</name>
</gene>
<name>A0A8H6FSU0_9LECA</name>
<keyword evidence="16" id="KW-1185">Reference proteome</keyword>
<comment type="subcellular location">
    <subcellularLocation>
        <location evidence="1 14">Endoplasmic reticulum membrane</location>
        <topology evidence="1 14">Multi-pass membrane protein</topology>
    </subcellularLocation>
</comment>
<evidence type="ECO:0000256" key="9">
    <source>
        <dbReference type="ARBA" id="ARBA00022989"/>
    </source>
</evidence>
<dbReference type="InterPro" id="IPR007873">
    <property type="entry name" value="Glycosyltransferase_ALG3"/>
</dbReference>
<proteinExistence type="inferred from homology"/>
<feature type="transmembrane region" description="Helical" evidence="14">
    <location>
        <begin position="381"/>
        <end position="400"/>
    </location>
</feature>
<evidence type="ECO:0000256" key="11">
    <source>
        <dbReference type="ARBA" id="ARBA00044743"/>
    </source>
</evidence>
<keyword evidence="6 14" id="KW-0808">Transferase</keyword>
<evidence type="ECO:0000256" key="14">
    <source>
        <dbReference type="RuleBase" id="RU364047"/>
    </source>
</evidence>
<dbReference type="RefSeq" id="XP_037163469.1">
    <property type="nucleotide sequence ID" value="XM_037309792.1"/>
</dbReference>
<evidence type="ECO:0000256" key="5">
    <source>
        <dbReference type="ARBA" id="ARBA00022676"/>
    </source>
</evidence>
<dbReference type="EMBL" id="JACCJC010000033">
    <property type="protein sequence ID" value="KAF6234062.1"/>
    <property type="molecule type" value="Genomic_DNA"/>
</dbReference>
<feature type="transmembrane region" description="Helical" evidence="14">
    <location>
        <begin position="313"/>
        <end position="333"/>
    </location>
</feature>
<keyword evidence="7 14" id="KW-0812">Transmembrane</keyword>
<reference evidence="15 16" key="1">
    <citation type="journal article" date="2020" name="Genomics">
        <title>Complete, high-quality genomes from long-read metagenomic sequencing of two wolf lichen thalli reveals enigmatic genome architecture.</title>
        <authorList>
            <person name="McKenzie S.K."/>
            <person name="Walston R.F."/>
            <person name="Allen J.L."/>
        </authorList>
    </citation>
    <scope>NUCLEOTIDE SEQUENCE [LARGE SCALE GENOMIC DNA]</scope>
    <source>
        <strain evidence="15">WasteWater2</strain>
    </source>
</reference>
<protein>
    <recommendedName>
        <fullName evidence="4 14">Dol-P-Man:Man(5)GlcNAc(2)-PP-Dol alpha-1,3-mannosyltransferase</fullName>
        <ecNumber evidence="3 14">2.4.1.258</ecNumber>
    </recommendedName>
    <alternativeName>
        <fullName evidence="14">Dol-P-Man-dependent alpha(1-3)-mannosyltransferase</fullName>
    </alternativeName>
</protein>
<comment type="similarity">
    <text evidence="13">Belongs to the glycosyltransferase ALG3 family.</text>
</comment>
<dbReference type="Pfam" id="PF05208">
    <property type="entry name" value="ALG3"/>
    <property type="match status" value="1"/>
</dbReference>
<evidence type="ECO:0000256" key="7">
    <source>
        <dbReference type="ARBA" id="ARBA00022692"/>
    </source>
</evidence>
<keyword evidence="8 14" id="KW-0256">Endoplasmic reticulum</keyword>
<feature type="transmembrane region" description="Helical" evidence="14">
    <location>
        <begin position="204"/>
        <end position="223"/>
    </location>
</feature>
<keyword evidence="9 14" id="KW-1133">Transmembrane helix</keyword>
<evidence type="ECO:0000256" key="2">
    <source>
        <dbReference type="ARBA" id="ARBA00004922"/>
    </source>
</evidence>
<feature type="transmembrane region" description="Helical" evidence="14">
    <location>
        <begin position="20"/>
        <end position="39"/>
    </location>
</feature>
<evidence type="ECO:0000313" key="16">
    <source>
        <dbReference type="Proteomes" id="UP000578531"/>
    </source>
</evidence>
<dbReference type="PANTHER" id="PTHR12646:SF0">
    <property type="entry name" value="DOL-P-MAN:MAN(5)GLCNAC(2)-PP-DOL ALPHA-1,3-MANNOSYLTRANSFERASE"/>
    <property type="match status" value="1"/>
</dbReference>
<keyword evidence="5 14" id="KW-0328">Glycosyltransferase</keyword>
<dbReference type="PANTHER" id="PTHR12646">
    <property type="entry name" value="NOT56 - RELATED"/>
    <property type="match status" value="1"/>
</dbReference>
<evidence type="ECO:0000256" key="6">
    <source>
        <dbReference type="ARBA" id="ARBA00022679"/>
    </source>
</evidence>
<evidence type="ECO:0000256" key="12">
    <source>
        <dbReference type="ARBA" id="ARBA00049506"/>
    </source>
</evidence>
<feature type="transmembrane region" description="Helical" evidence="14">
    <location>
        <begin position="73"/>
        <end position="90"/>
    </location>
</feature>
<dbReference type="OrthoDB" id="20028at2759"/>
<comment type="caution">
    <text evidence="15">The sequence shown here is derived from an EMBL/GenBank/DDBJ whole genome shotgun (WGS) entry which is preliminary data.</text>
</comment>
<evidence type="ECO:0000256" key="8">
    <source>
        <dbReference type="ARBA" id="ARBA00022824"/>
    </source>
</evidence>
<dbReference type="EC" id="2.4.1.258" evidence="3 14"/>
<accession>A0A8H6FSU0</accession>
<evidence type="ECO:0000256" key="10">
    <source>
        <dbReference type="ARBA" id="ARBA00023136"/>
    </source>
</evidence>
<evidence type="ECO:0000256" key="4">
    <source>
        <dbReference type="ARBA" id="ARBA00015561"/>
    </source>
</evidence>
<feature type="transmembrane region" description="Helical" evidence="14">
    <location>
        <begin position="97"/>
        <end position="121"/>
    </location>
</feature>
<feature type="transmembrane region" description="Helical" evidence="14">
    <location>
        <begin position="141"/>
        <end position="162"/>
    </location>
</feature>